<dbReference type="InterPro" id="IPR007421">
    <property type="entry name" value="Schlafen_AlbA_2_dom"/>
</dbReference>
<feature type="domain" description="Schlafen AlbA-2" evidence="1">
    <location>
        <begin position="16"/>
        <end position="124"/>
    </location>
</feature>
<evidence type="ECO:0000259" key="1">
    <source>
        <dbReference type="Pfam" id="PF04326"/>
    </source>
</evidence>
<dbReference type="PANTHER" id="PTHR30595">
    <property type="entry name" value="GLPR-RELATED TRANSCRIPTIONAL REPRESSOR"/>
    <property type="match status" value="1"/>
</dbReference>
<dbReference type="InterPro" id="IPR038461">
    <property type="entry name" value="Schlafen_AlbA_2_dom_sf"/>
</dbReference>
<dbReference type="PANTHER" id="PTHR30595:SF6">
    <property type="entry name" value="SCHLAFEN ALBA-2 DOMAIN-CONTAINING PROTEIN"/>
    <property type="match status" value="1"/>
</dbReference>
<dbReference type="STRING" id="1817893.AUJ66_05400"/>
<accession>A0A1J4SDI6</accession>
<proteinExistence type="predicted"/>
<organism evidence="2 3">
    <name type="scientific">Candidatus Desantisbacteria bacterium CG1_02_38_46</name>
    <dbReference type="NCBI Taxonomy" id="1817893"/>
    <lineage>
        <taxon>Bacteria</taxon>
        <taxon>Candidatus Desantisiibacteriota</taxon>
    </lineage>
</organism>
<dbReference type="Gene3D" id="3.30.950.30">
    <property type="entry name" value="Schlafen, AAA domain"/>
    <property type="match status" value="1"/>
</dbReference>
<gene>
    <name evidence="2" type="ORF">AUJ66_05400</name>
</gene>
<evidence type="ECO:0000313" key="3">
    <source>
        <dbReference type="Proteomes" id="UP000182278"/>
    </source>
</evidence>
<dbReference type="EMBL" id="MNUO01000080">
    <property type="protein sequence ID" value="OIN96754.1"/>
    <property type="molecule type" value="Genomic_DNA"/>
</dbReference>
<reference evidence="2 3" key="1">
    <citation type="journal article" date="2016" name="Environ. Microbiol.">
        <title>Genomic resolution of a cold subsurface aquifer community provides metabolic insights for novel microbes adapted to high CO concentrations.</title>
        <authorList>
            <person name="Probst A.J."/>
            <person name="Castelle C.J."/>
            <person name="Singh A."/>
            <person name="Brown C.T."/>
            <person name="Anantharaman K."/>
            <person name="Sharon I."/>
            <person name="Hug L.A."/>
            <person name="Burstein D."/>
            <person name="Emerson J.B."/>
            <person name="Thomas B.C."/>
            <person name="Banfield J.F."/>
        </authorList>
    </citation>
    <scope>NUCLEOTIDE SEQUENCE [LARGE SCALE GENOMIC DNA]</scope>
    <source>
        <strain evidence="2">CG1_02_38_46</strain>
    </source>
</reference>
<comment type="caution">
    <text evidence="2">The sequence shown here is derived from an EMBL/GenBank/DDBJ whole genome shotgun (WGS) entry which is preliminary data.</text>
</comment>
<dbReference type="InterPro" id="IPR036388">
    <property type="entry name" value="WH-like_DNA-bd_sf"/>
</dbReference>
<protein>
    <recommendedName>
        <fullName evidence="1">Schlafen AlbA-2 domain-containing protein</fullName>
    </recommendedName>
</protein>
<dbReference type="Pfam" id="PF04326">
    <property type="entry name" value="SLFN_AlbA_2"/>
    <property type="match status" value="1"/>
</dbReference>
<dbReference type="AlphaFoldDB" id="A0A1J4SDI6"/>
<dbReference type="Gene3D" id="1.10.10.10">
    <property type="entry name" value="Winged helix-like DNA-binding domain superfamily/Winged helix DNA-binding domain"/>
    <property type="match status" value="1"/>
</dbReference>
<evidence type="ECO:0000313" key="2">
    <source>
        <dbReference type="EMBL" id="OIN96754.1"/>
    </source>
</evidence>
<name>A0A1J4SDI6_9BACT</name>
<sequence length="446" mass="51177">MLLTSEEFKKILKFGEGETIEFKKEISAIPDLAKQFTAFSNIRGGWMLFGIDDRKKVIGIKAGEKEKQLLINVARNNCQPHIAIKCDLLDTDKKRILVIHVPEGGDKPYQANGKVYVRIDSHTHVATGEELRRLIYESGRLFYEKRPVIESNLGHLDEKKLKTYVRRILKQKQRFFREGKIIPTIAGILLFGKYPQGFLPTSTLKAYFFSGREKDIRYIKDKEDVEGTLPEVIDKTLAFIQKNRRIIPDMTGVRRKDIPTYPDYSAREILANAVAHRDYSLSGAKVEVLMFDDRMEVISPGNLPPSISIERLGIDHYSRNPLIAKVLNQMEYIEEVGMGIRRVREEMASLKLPIPKFENEGINFKVTFLCPRTSEIFEKKEEVGLTSRQKKAIEYAKEKGSITTREYRQITAIGKVYAVKELNDLVKKGLLKTMGKGRSTRYIVID</sequence>
<dbReference type="Gene3D" id="3.30.565.60">
    <property type="match status" value="1"/>
</dbReference>
<dbReference type="InterPro" id="IPR038475">
    <property type="entry name" value="RecG_C_sf"/>
</dbReference>
<dbReference type="Pfam" id="PF13749">
    <property type="entry name" value="HATPase_c_4"/>
    <property type="match status" value="1"/>
</dbReference>
<dbReference type="Proteomes" id="UP000182278">
    <property type="component" value="Unassembled WGS sequence"/>
</dbReference>